<dbReference type="AlphaFoldDB" id="X1ASV7"/>
<sequence length="149" mass="16372">MAEDKVKLPRSSYDELCKIIMAYGRINQPAQLTHIVSVTGMGKTAISANNSFLSTIGVIEGGKYKTATPSGRELATALEHEIPEEISLKWRDIVENNEFLNKMVLAVNIRKSMQVTSFESHIAYSAGETKSKQVMTGARAVIDILRLTG</sequence>
<dbReference type="EMBL" id="BART01018487">
    <property type="protein sequence ID" value="GAG75358.1"/>
    <property type="molecule type" value="Genomic_DNA"/>
</dbReference>
<feature type="non-terminal residue" evidence="1">
    <location>
        <position position="149"/>
    </location>
</feature>
<comment type="caution">
    <text evidence="1">The sequence shown here is derived from an EMBL/GenBank/DDBJ whole genome shotgun (WGS) entry which is preliminary data.</text>
</comment>
<gene>
    <name evidence="1" type="ORF">S01H4_34888</name>
</gene>
<protein>
    <submittedName>
        <fullName evidence="1">Uncharacterized protein</fullName>
    </submittedName>
</protein>
<organism evidence="1">
    <name type="scientific">marine sediment metagenome</name>
    <dbReference type="NCBI Taxonomy" id="412755"/>
    <lineage>
        <taxon>unclassified sequences</taxon>
        <taxon>metagenomes</taxon>
        <taxon>ecological metagenomes</taxon>
    </lineage>
</organism>
<name>X1ASV7_9ZZZZ</name>
<accession>X1ASV7</accession>
<evidence type="ECO:0000313" key="1">
    <source>
        <dbReference type="EMBL" id="GAG75358.1"/>
    </source>
</evidence>
<proteinExistence type="predicted"/>
<reference evidence="1" key="1">
    <citation type="journal article" date="2014" name="Front. Microbiol.">
        <title>High frequency of phylogenetically diverse reductive dehalogenase-homologous genes in deep subseafloor sedimentary metagenomes.</title>
        <authorList>
            <person name="Kawai M."/>
            <person name="Futagami T."/>
            <person name="Toyoda A."/>
            <person name="Takaki Y."/>
            <person name="Nishi S."/>
            <person name="Hori S."/>
            <person name="Arai W."/>
            <person name="Tsubouchi T."/>
            <person name="Morono Y."/>
            <person name="Uchiyama I."/>
            <person name="Ito T."/>
            <person name="Fujiyama A."/>
            <person name="Inagaki F."/>
            <person name="Takami H."/>
        </authorList>
    </citation>
    <scope>NUCLEOTIDE SEQUENCE</scope>
    <source>
        <strain evidence="1">Expedition CK06-06</strain>
    </source>
</reference>